<accession>A0A849SER9</accession>
<dbReference type="SUPFAM" id="SSF56601">
    <property type="entry name" value="beta-lactamase/transpeptidase-like"/>
    <property type="match status" value="1"/>
</dbReference>
<dbReference type="PANTHER" id="PTHR46825:SF7">
    <property type="entry name" value="D-ALANYL-D-ALANINE CARBOXYPEPTIDASE"/>
    <property type="match status" value="1"/>
</dbReference>
<comment type="caution">
    <text evidence="2">The sequence shown here is derived from an EMBL/GenBank/DDBJ whole genome shotgun (WGS) entry which is preliminary data.</text>
</comment>
<dbReference type="InterPro" id="IPR050491">
    <property type="entry name" value="AmpC-like"/>
</dbReference>
<sequence>MGTESSGDRRDALRRLLNHTSGTPDHEIDERETDPRFLVAPTRQDLLAWIATNHRIAPPGRTWSYTSDGFIAAALVAEQVTGSSYGDLIRRELAEPLGLDHFGFELEPRAQAYMNHDGRPVPVPAIPYAWFSGAGSTCGTLGDLAQWWMVLRGGRVLNAASLAALMTPVTLRAEGATAEFPYGLGIRLGR</sequence>
<organism evidence="2 3">
    <name type="scientific">Eiseniibacteriota bacterium</name>
    <dbReference type="NCBI Taxonomy" id="2212470"/>
    <lineage>
        <taxon>Bacteria</taxon>
        <taxon>Candidatus Eiseniibacteriota</taxon>
    </lineage>
</organism>
<protein>
    <submittedName>
        <fullName evidence="2">Serine hydrolase</fullName>
    </submittedName>
</protein>
<dbReference type="AlphaFoldDB" id="A0A849SER9"/>
<reference evidence="2 3" key="1">
    <citation type="submission" date="2020-04" db="EMBL/GenBank/DDBJ databases">
        <title>Metagenomic profiling of ammonia- and methane-oxidizing microorganisms in a Dutch drinking water treatment plant.</title>
        <authorList>
            <person name="Poghosyan L."/>
            <person name="Leucker S."/>
        </authorList>
    </citation>
    <scope>NUCLEOTIDE SEQUENCE [LARGE SCALE GENOMIC DNA]</scope>
    <source>
        <strain evidence="2">S-RSF-IL-03</strain>
    </source>
</reference>
<feature type="domain" description="Beta-lactamase-related" evidence="1">
    <location>
        <begin position="13"/>
        <end position="185"/>
    </location>
</feature>
<evidence type="ECO:0000313" key="2">
    <source>
        <dbReference type="EMBL" id="NOT33872.1"/>
    </source>
</evidence>
<name>A0A849SER9_UNCEI</name>
<keyword evidence="2" id="KW-0378">Hydrolase</keyword>
<dbReference type="Gene3D" id="3.40.710.10">
    <property type="entry name" value="DD-peptidase/beta-lactamase superfamily"/>
    <property type="match status" value="1"/>
</dbReference>
<evidence type="ECO:0000313" key="3">
    <source>
        <dbReference type="Proteomes" id="UP000580839"/>
    </source>
</evidence>
<dbReference type="GO" id="GO:0016787">
    <property type="term" value="F:hydrolase activity"/>
    <property type="evidence" value="ECO:0007669"/>
    <property type="project" value="UniProtKB-KW"/>
</dbReference>
<gene>
    <name evidence="2" type="ORF">HOP12_06850</name>
</gene>
<dbReference type="Pfam" id="PF00144">
    <property type="entry name" value="Beta-lactamase"/>
    <property type="match status" value="1"/>
</dbReference>
<dbReference type="InterPro" id="IPR001466">
    <property type="entry name" value="Beta-lactam-related"/>
</dbReference>
<dbReference type="PANTHER" id="PTHR46825">
    <property type="entry name" value="D-ALANYL-D-ALANINE-CARBOXYPEPTIDASE/ENDOPEPTIDASE AMPH"/>
    <property type="match status" value="1"/>
</dbReference>
<dbReference type="Proteomes" id="UP000580839">
    <property type="component" value="Unassembled WGS sequence"/>
</dbReference>
<proteinExistence type="predicted"/>
<evidence type="ECO:0000259" key="1">
    <source>
        <dbReference type="Pfam" id="PF00144"/>
    </source>
</evidence>
<dbReference type="EMBL" id="JABFRW010000076">
    <property type="protein sequence ID" value="NOT33872.1"/>
    <property type="molecule type" value="Genomic_DNA"/>
</dbReference>
<dbReference type="InterPro" id="IPR012338">
    <property type="entry name" value="Beta-lactam/transpept-like"/>
</dbReference>